<dbReference type="Gene3D" id="3.30.420.10">
    <property type="entry name" value="Ribonuclease H-like superfamily/Ribonuclease H"/>
    <property type="match status" value="1"/>
</dbReference>
<comment type="caution">
    <text evidence="2">The sequence shown here is derived from an EMBL/GenBank/DDBJ whole genome shotgun (WGS) entry which is preliminary data.</text>
</comment>
<dbReference type="GO" id="GO:0003676">
    <property type="term" value="F:nucleic acid binding"/>
    <property type="evidence" value="ECO:0007669"/>
    <property type="project" value="InterPro"/>
</dbReference>
<protein>
    <recommendedName>
        <fullName evidence="1">Integrase catalytic domain-containing protein</fullName>
    </recommendedName>
</protein>
<dbReference type="InterPro" id="IPR036397">
    <property type="entry name" value="RNaseH_sf"/>
</dbReference>
<dbReference type="GO" id="GO:0015074">
    <property type="term" value="P:DNA integration"/>
    <property type="evidence" value="ECO:0007669"/>
    <property type="project" value="InterPro"/>
</dbReference>
<evidence type="ECO:0000313" key="2">
    <source>
        <dbReference type="EMBL" id="KAL0342569.1"/>
    </source>
</evidence>
<evidence type="ECO:0000259" key="1">
    <source>
        <dbReference type="PROSITE" id="PS50994"/>
    </source>
</evidence>
<dbReference type="EMBL" id="JACGWM010000011">
    <property type="protein sequence ID" value="KAL0342569.1"/>
    <property type="molecule type" value="Genomic_DNA"/>
</dbReference>
<dbReference type="PANTHER" id="PTHR37984:SF5">
    <property type="entry name" value="PROTEIN NYNRIN-LIKE"/>
    <property type="match status" value="1"/>
</dbReference>
<reference evidence="2" key="2">
    <citation type="journal article" date="2024" name="Plant">
        <title>Genomic evolution and insights into agronomic trait innovations of Sesamum species.</title>
        <authorList>
            <person name="Miao H."/>
            <person name="Wang L."/>
            <person name="Qu L."/>
            <person name="Liu H."/>
            <person name="Sun Y."/>
            <person name="Le M."/>
            <person name="Wang Q."/>
            <person name="Wei S."/>
            <person name="Zheng Y."/>
            <person name="Lin W."/>
            <person name="Duan Y."/>
            <person name="Cao H."/>
            <person name="Xiong S."/>
            <person name="Wang X."/>
            <person name="Wei L."/>
            <person name="Li C."/>
            <person name="Ma Q."/>
            <person name="Ju M."/>
            <person name="Zhao R."/>
            <person name="Li G."/>
            <person name="Mu C."/>
            <person name="Tian Q."/>
            <person name="Mei H."/>
            <person name="Zhang T."/>
            <person name="Gao T."/>
            <person name="Zhang H."/>
        </authorList>
    </citation>
    <scope>NUCLEOTIDE SEQUENCE</scope>
    <source>
        <strain evidence="2">KEN8</strain>
    </source>
</reference>
<accession>A0AAW2NGC2</accession>
<organism evidence="2">
    <name type="scientific">Sesamum calycinum</name>
    <dbReference type="NCBI Taxonomy" id="2727403"/>
    <lineage>
        <taxon>Eukaryota</taxon>
        <taxon>Viridiplantae</taxon>
        <taxon>Streptophyta</taxon>
        <taxon>Embryophyta</taxon>
        <taxon>Tracheophyta</taxon>
        <taxon>Spermatophyta</taxon>
        <taxon>Magnoliopsida</taxon>
        <taxon>eudicotyledons</taxon>
        <taxon>Gunneridae</taxon>
        <taxon>Pentapetalae</taxon>
        <taxon>asterids</taxon>
        <taxon>lamiids</taxon>
        <taxon>Lamiales</taxon>
        <taxon>Pedaliaceae</taxon>
        <taxon>Sesamum</taxon>
    </lineage>
</organism>
<dbReference type="SUPFAM" id="SSF53098">
    <property type="entry name" value="Ribonuclease H-like"/>
    <property type="match status" value="1"/>
</dbReference>
<sequence>MASTIGQNYGAALKHVLSKKESKPRLIRWILLLKEFNLTIKDCKGLENLVADHLSRLIRKEDDTPFCYNFPSERLFKMQGMVPWYSVIVDYLVAHTLPTDLSKAQKDKVKSEVKYYVRDDHYLWHFCSDQVVEAKATRIDDSAVVIDFVKSHIFNRFGVPRAIISDQGSHFYNRVVGNLFKKYGVHHHVATAYHPQTNSQAEDLHSLRKFDLHMRRAHVLSKDKSSNHKSMCNRAHTEIKHDHSLPQIRISPSSTTAVSVEDATTVASLLLHHRHLAAPTSTVLSQSKYTNQYAVAAFPPTSHCCYCFFLSEATNGAVSLPTMVQPHIKGGQREPPSVASPSTAVIISVPAPPPVSSTAPSNPTTAPLWDTYSKRAHFNASTEIPPAAE</sequence>
<dbReference type="PANTHER" id="PTHR37984">
    <property type="entry name" value="PROTEIN CBG26694"/>
    <property type="match status" value="1"/>
</dbReference>
<dbReference type="AlphaFoldDB" id="A0AAW2NGC2"/>
<dbReference type="InterPro" id="IPR050951">
    <property type="entry name" value="Retrovirus_Pol_polyprotein"/>
</dbReference>
<dbReference type="InterPro" id="IPR001584">
    <property type="entry name" value="Integrase_cat-core"/>
</dbReference>
<feature type="domain" description="Integrase catalytic" evidence="1">
    <location>
        <begin position="79"/>
        <end position="209"/>
    </location>
</feature>
<gene>
    <name evidence="2" type="ORF">Scaly_1919500</name>
</gene>
<dbReference type="InterPro" id="IPR012337">
    <property type="entry name" value="RNaseH-like_sf"/>
</dbReference>
<name>A0AAW2NGC2_9LAMI</name>
<proteinExistence type="predicted"/>
<reference evidence="2" key="1">
    <citation type="submission" date="2020-06" db="EMBL/GenBank/DDBJ databases">
        <authorList>
            <person name="Li T."/>
            <person name="Hu X."/>
            <person name="Zhang T."/>
            <person name="Song X."/>
            <person name="Zhang H."/>
            <person name="Dai N."/>
            <person name="Sheng W."/>
            <person name="Hou X."/>
            <person name="Wei L."/>
        </authorList>
    </citation>
    <scope>NUCLEOTIDE SEQUENCE</scope>
    <source>
        <strain evidence="2">KEN8</strain>
        <tissue evidence="2">Leaf</tissue>
    </source>
</reference>
<dbReference type="PROSITE" id="PS50994">
    <property type="entry name" value="INTEGRASE"/>
    <property type="match status" value="1"/>
</dbReference>